<evidence type="ECO:0000256" key="5">
    <source>
        <dbReference type="ARBA" id="ARBA00022967"/>
    </source>
</evidence>
<dbReference type="AlphaFoldDB" id="A0A8K1HZA2"/>
<evidence type="ECO:0000256" key="4">
    <source>
        <dbReference type="ARBA" id="ARBA00022692"/>
    </source>
</evidence>
<dbReference type="EMBL" id="MZ748293">
    <property type="protein sequence ID" value="UBS94013.1"/>
    <property type="molecule type" value="Genomic_DNA"/>
</dbReference>
<feature type="transmembrane region" description="Helical" evidence="11">
    <location>
        <begin position="52"/>
        <end position="77"/>
    </location>
</feature>
<evidence type="ECO:0000256" key="2">
    <source>
        <dbReference type="ARBA" id="ARBA00010519"/>
    </source>
</evidence>
<evidence type="ECO:0000313" key="12">
    <source>
        <dbReference type="EMBL" id="UBS94013.1"/>
    </source>
</evidence>
<dbReference type="GO" id="GO:0016020">
    <property type="term" value="C:membrane"/>
    <property type="evidence" value="ECO:0007669"/>
    <property type="project" value="UniProtKB-SubCell"/>
</dbReference>
<keyword evidence="4 11" id="KW-0812">Transmembrane</keyword>
<evidence type="ECO:0000256" key="7">
    <source>
        <dbReference type="ARBA" id="ARBA00023027"/>
    </source>
</evidence>
<evidence type="ECO:0000256" key="10">
    <source>
        <dbReference type="ARBA" id="ARBA00049551"/>
    </source>
</evidence>
<evidence type="ECO:0000256" key="11">
    <source>
        <dbReference type="SAM" id="Phobius"/>
    </source>
</evidence>
<keyword evidence="7" id="KW-0520">NAD</keyword>
<feature type="transmembrane region" description="Helical" evidence="11">
    <location>
        <begin position="27"/>
        <end position="45"/>
    </location>
</feature>
<proteinExistence type="inferred from homology"/>
<reference evidence="12" key="1">
    <citation type="journal article" date="2021" name="Mitochondrial DNA Part B Resour">
        <title>The complete mitochondrial genome and phylogenetic analysis of the Hawaiian planthoppers Iolania perkinsi and Oliarus cf filicicola (Hemiptera: Cixiidae).</title>
        <authorList>
            <person name="Chong R.A."/>
            <person name="Steck M."/>
            <person name="Porter M.L."/>
        </authorList>
    </citation>
    <scope>NUCLEOTIDE SEQUENCE</scope>
    <source>
        <tissue evidence="12">Whole organism</tissue>
    </source>
</reference>
<comment type="subcellular location">
    <subcellularLocation>
        <location evidence="1">Membrane</location>
        <topology evidence="1">Multi-pass membrane protein</topology>
    </subcellularLocation>
</comment>
<dbReference type="Pfam" id="PF00420">
    <property type="entry name" value="Oxidored_q2"/>
    <property type="match status" value="1"/>
</dbReference>
<evidence type="ECO:0000256" key="1">
    <source>
        <dbReference type="ARBA" id="ARBA00004141"/>
    </source>
</evidence>
<sequence length="91" mass="10959">MSFFFFFFFFFGLIALFLVRKHYLMSLLSMELIFLSLFLFNMYYLSFYNFEYFYCILFLIFGVCDGSLGLTLLVYLVRKMGGDYVDSFNLC</sequence>
<keyword evidence="6 11" id="KW-1133">Transmembrane helix</keyword>
<evidence type="ECO:0000256" key="8">
    <source>
        <dbReference type="ARBA" id="ARBA00023136"/>
    </source>
</evidence>
<keyword evidence="5" id="KW-1278">Translocase</keyword>
<dbReference type="Gene3D" id="1.10.287.3510">
    <property type="match status" value="1"/>
</dbReference>
<evidence type="ECO:0000256" key="9">
    <source>
        <dbReference type="ARBA" id="ARBA00031586"/>
    </source>
</evidence>
<comment type="similarity">
    <text evidence="2">Belongs to the complex I subunit 4L family.</text>
</comment>
<keyword evidence="12" id="KW-0496">Mitochondrion</keyword>
<comment type="catalytic activity">
    <reaction evidence="10">
        <text>a ubiquinone + NADH + 5 H(+)(in) = a ubiquinol + NAD(+) + 4 H(+)(out)</text>
        <dbReference type="Rhea" id="RHEA:29091"/>
        <dbReference type="Rhea" id="RHEA-COMP:9565"/>
        <dbReference type="Rhea" id="RHEA-COMP:9566"/>
        <dbReference type="ChEBI" id="CHEBI:15378"/>
        <dbReference type="ChEBI" id="CHEBI:16389"/>
        <dbReference type="ChEBI" id="CHEBI:17976"/>
        <dbReference type="ChEBI" id="CHEBI:57540"/>
        <dbReference type="ChEBI" id="CHEBI:57945"/>
        <dbReference type="EC" id="7.1.1.2"/>
    </reaction>
</comment>
<gene>
    <name evidence="12" type="primary">ND4L</name>
</gene>
<evidence type="ECO:0000256" key="6">
    <source>
        <dbReference type="ARBA" id="ARBA00022989"/>
    </source>
</evidence>
<name>A0A8K1HZA2_9HEMI</name>
<dbReference type="InterPro" id="IPR039428">
    <property type="entry name" value="NUOK/Mnh_C1-like"/>
</dbReference>
<geneLocation type="mitochondrion" evidence="12"/>
<accession>A0A8K1HZA2</accession>
<dbReference type="GO" id="GO:0008137">
    <property type="term" value="F:NADH dehydrogenase (ubiquinone) activity"/>
    <property type="evidence" value="ECO:0007669"/>
    <property type="project" value="UniProtKB-EC"/>
</dbReference>
<organism evidence="12">
    <name type="scientific">Oliarus cf. filicicola HI01081</name>
    <dbReference type="NCBI Taxonomy" id="2879485"/>
    <lineage>
        <taxon>Eukaryota</taxon>
        <taxon>Metazoa</taxon>
        <taxon>Ecdysozoa</taxon>
        <taxon>Arthropoda</taxon>
        <taxon>Hexapoda</taxon>
        <taxon>Insecta</taxon>
        <taxon>Pterygota</taxon>
        <taxon>Neoptera</taxon>
        <taxon>Paraneoptera</taxon>
        <taxon>Hemiptera</taxon>
        <taxon>Auchenorrhyncha</taxon>
        <taxon>Fulgoroidea</taxon>
        <taxon>Cixiidae</taxon>
        <taxon>Oliarus</taxon>
    </lineage>
</organism>
<evidence type="ECO:0000256" key="3">
    <source>
        <dbReference type="ARBA" id="ARBA00016612"/>
    </source>
</evidence>
<keyword evidence="8 11" id="KW-0472">Membrane</keyword>
<protein>
    <recommendedName>
        <fullName evidence="3">NADH-ubiquinone oxidoreductase chain 4L</fullName>
    </recommendedName>
    <alternativeName>
        <fullName evidence="9">NADH dehydrogenase subunit 4L</fullName>
    </alternativeName>
</protein>